<evidence type="ECO:0000256" key="2">
    <source>
        <dbReference type="ARBA" id="ARBA00010617"/>
    </source>
</evidence>
<dbReference type="GO" id="GO:0016705">
    <property type="term" value="F:oxidoreductase activity, acting on paired donors, with incorporation or reduction of molecular oxygen"/>
    <property type="evidence" value="ECO:0007669"/>
    <property type="project" value="InterPro"/>
</dbReference>
<dbReference type="InterPro" id="IPR036396">
    <property type="entry name" value="Cyt_P450_sf"/>
</dbReference>
<dbReference type="GO" id="GO:0006629">
    <property type="term" value="P:lipid metabolic process"/>
    <property type="evidence" value="ECO:0007669"/>
    <property type="project" value="UniProtKB-ARBA"/>
</dbReference>
<reference evidence="15" key="2">
    <citation type="submission" date="2025-08" db="UniProtKB">
        <authorList>
            <consortium name="RefSeq"/>
        </authorList>
    </citation>
    <scope>IDENTIFICATION</scope>
    <source>
        <tissue evidence="15">Young leaves</tissue>
    </source>
</reference>
<dbReference type="PRINTS" id="PR00463">
    <property type="entry name" value="EP450I"/>
</dbReference>
<comment type="similarity">
    <text evidence="2 12">Belongs to the cytochrome P450 family.</text>
</comment>
<dbReference type="InterPro" id="IPR001128">
    <property type="entry name" value="Cyt_P450"/>
</dbReference>
<keyword evidence="6 13" id="KW-1133">Transmembrane helix</keyword>
<gene>
    <name evidence="15" type="primary">LOC103712265</name>
</gene>
<dbReference type="GO" id="GO:0016020">
    <property type="term" value="C:membrane"/>
    <property type="evidence" value="ECO:0007669"/>
    <property type="project" value="UniProtKB-SubCell"/>
</dbReference>
<keyword evidence="4 13" id="KW-0812">Transmembrane</keyword>
<evidence type="ECO:0000256" key="12">
    <source>
        <dbReference type="RuleBase" id="RU000461"/>
    </source>
</evidence>
<evidence type="ECO:0000256" key="7">
    <source>
        <dbReference type="ARBA" id="ARBA00023002"/>
    </source>
</evidence>
<evidence type="ECO:0000313" key="14">
    <source>
        <dbReference type="Proteomes" id="UP000228380"/>
    </source>
</evidence>
<dbReference type="InterPro" id="IPR002401">
    <property type="entry name" value="Cyt_P450_E_grp-I"/>
</dbReference>
<dbReference type="PROSITE" id="PS00086">
    <property type="entry name" value="CYTOCHROME_P450"/>
    <property type="match status" value="1"/>
</dbReference>
<accession>A0A8B7CDJ3</accession>
<dbReference type="Gene3D" id="1.10.630.10">
    <property type="entry name" value="Cytochrome P450"/>
    <property type="match status" value="1"/>
</dbReference>
<name>A0A8B7CDJ3_PHODC</name>
<evidence type="ECO:0000256" key="10">
    <source>
        <dbReference type="ARBA" id="ARBA00023136"/>
    </source>
</evidence>
<feature type="binding site" description="axial binding residue" evidence="11">
    <location>
        <position position="466"/>
    </location>
    <ligand>
        <name>heme</name>
        <dbReference type="ChEBI" id="CHEBI:30413"/>
    </ligand>
    <ligandPart>
        <name>Fe</name>
        <dbReference type="ChEBI" id="CHEBI:18248"/>
    </ligandPart>
</feature>
<keyword evidence="8 11" id="KW-0408">Iron</keyword>
<dbReference type="GO" id="GO:0004497">
    <property type="term" value="F:monooxygenase activity"/>
    <property type="evidence" value="ECO:0007669"/>
    <property type="project" value="UniProtKB-KW"/>
</dbReference>
<comment type="subcellular location">
    <subcellularLocation>
        <location evidence="1">Membrane</location>
    </subcellularLocation>
</comment>
<comment type="cofactor">
    <cofactor evidence="11">
        <name>heme</name>
        <dbReference type="ChEBI" id="CHEBI:30413"/>
    </cofactor>
</comment>
<keyword evidence="5 11" id="KW-0479">Metal-binding</keyword>
<proteinExistence type="inferred from homology"/>
<organism evidence="14 15">
    <name type="scientific">Phoenix dactylifera</name>
    <name type="common">Date palm</name>
    <dbReference type="NCBI Taxonomy" id="42345"/>
    <lineage>
        <taxon>Eukaryota</taxon>
        <taxon>Viridiplantae</taxon>
        <taxon>Streptophyta</taxon>
        <taxon>Embryophyta</taxon>
        <taxon>Tracheophyta</taxon>
        <taxon>Spermatophyta</taxon>
        <taxon>Magnoliopsida</taxon>
        <taxon>Liliopsida</taxon>
        <taxon>Arecaceae</taxon>
        <taxon>Coryphoideae</taxon>
        <taxon>Phoeniceae</taxon>
        <taxon>Phoenix</taxon>
    </lineage>
</organism>
<keyword evidence="3 11" id="KW-0349">Heme</keyword>
<dbReference type="Pfam" id="PF00067">
    <property type="entry name" value="p450"/>
    <property type="match status" value="1"/>
</dbReference>
<dbReference type="SUPFAM" id="SSF48264">
    <property type="entry name" value="Cytochrome P450"/>
    <property type="match status" value="1"/>
</dbReference>
<dbReference type="OrthoDB" id="1470350at2759"/>
<evidence type="ECO:0000256" key="9">
    <source>
        <dbReference type="ARBA" id="ARBA00023033"/>
    </source>
</evidence>
<evidence type="ECO:0000256" key="4">
    <source>
        <dbReference type="ARBA" id="ARBA00022692"/>
    </source>
</evidence>
<dbReference type="GO" id="GO:0005506">
    <property type="term" value="F:iron ion binding"/>
    <property type="evidence" value="ECO:0007669"/>
    <property type="project" value="InterPro"/>
</dbReference>
<protein>
    <submittedName>
        <fullName evidence="15">Cytochrome P450 714C2-like isoform X1</fullName>
    </submittedName>
</protein>
<dbReference type="KEGG" id="pda:103712265"/>
<sequence length="518" mass="58229">MEGAQWDTLLPFFVAGFVSFAVFYLSNILWLRPEKIRNKLRSQGIKGPSPSLLYGNILDMRRIVKEEKETQKGGSRHVSASYTSALFPYFITWRKEYGPIFMYSTGSIQLLHVSHPDLVKEISLCKSLDLGRPSYMQKERGALFGRGILASNGAVWAHQRKIIAPEFFMDKVKHMVDLIVEATIPFLESWDSLLESEGGTREIVVDEDLRSFSADVISRASFGSSYAKGEEIFSRLRQLQKALSKSSILIGIPGLRFLPTKNNRNIWRLDREIRSLILNIANERREGSQGSSRKDLLQSIIDGASAIHAKPNTIDEFIIDNCKNIYFAGHETTAITATWCLMLLASHPEWQARARAEVLEVCQGRLPDADMLHGLKMLTMVIRETLRLYPPAALLAREAFQDMKLGGIYIPKGITLSVLISVLHHDPEFWGPDADEFNPERFAHGISSACKSAHAYIPFGIGIRTCAGQNFAMLELKIVLSLLLSKFSFSPSPKYIHSPAFRLTVEPEFGVPLIVKKL</sequence>
<dbReference type="CDD" id="cd20640">
    <property type="entry name" value="CYP714"/>
    <property type="match status" value="1"/>
</dbReference>
<dbReference type="PANTHER" id="PTHR24282">
    <property type="entry name" value="CYTOCHROME P450 FAMILY MEMBER"/>
    <property type="match status" value="1"/>
</dbReference>
<keyword evidence="10 13" id="KW-0472">Membrane</keyword>
<dbReference type="PANTHER" id="PTHR24282:SF196">
    <property type="entry name" value="CYTOCHROME P450 714C2"/>
    <property type="match status" value="1"/>
</dbReference>
<dbReference type="RefSeq" id="XP_008796964.2">
    <property type="nucleotide sequence ID" value="XM_008798742.3"/>
</dbReference>
<evidence type="ECO:0000256" key="11">
    <source>
        <dbReference type="PIRSR" id="PIRSR602401-1"/>
    </source>
</evidence>
<evidence type="ECO:0000256" key="3">
    <source>
        <dbReference type="ARBA" id="ARBA00022617"/>
    </source>
</evidence>
<dbReference type="AlphaFoldDB" id="A0A8B7CDJ3"/>
<feature type="transmembrane region" description="Helical" evidence="13">
    <location>
        <begin position="12"/>
        <end position="31"/>
    </location>
</feature>
<evidence type="ECO:0000256" key="1">
    <source>
        <dbReference type="ARBA" id="ARBA00004370"/>
    </source>
</evidence>
<dbReference type="GO" id="GO:0020037">
    <property type="term" value="F:heme binding"/>
    <property type="evidence" value="ECO:0007669"/>
    <property type="project" value="InterPro"/>
</dbReference>
<evidence type="ECO:0000256" key="13">
    <source>
        <dbReference type="SAM" id="Phobius"/>
    </source>
</evidence>
<reference evidence="14" key="1">
    <citation type="journal article" date="2019" name="Nat. Commun.">
        <title>Genome-wide association mapping of date palm fruit traits.</title>
        <authorList>
            <person name="Hazzouri K.M."/>
            <person name="Gros-Balthazard M."/>
            <person name="Flowers J.M."/>
            <person name="Copetti D."/>
            <person name="Lemansour A."/>
            <person name="Lebrun M."/>
            <person name="Masmoudi K."/>
            <person name="Ferrand S."/>
            <person name="Dhar M.I."/>
            <person name="Fresquez Z.A."/>
            <person name="Rosas U."/>
            <person name="Zhang J."/>
            <person name="Talag J."/>
            <person name="Lee S."/>
            <person name="Kudrna D."/>
            <person name="Powell R.F."/>
            <person name="Leitch I.J."/>
            <person name="Krueger R.R."/>
            <person name="Wing R.A."/>
            <person name="Amiri K.M.A."/>
            <person name="Purugganan M.D."/>
        </authorList>
    </citation>
    <scope>NUCLEOTIDE SEQUENCE [LARGE SCALE GENOMIC DNA]</scope>
    <source>
        <strain evidence="14">cv. Khalas</strain>
    </source>
</reference>
<dbReference type="InterPro" id="IPR017972">
    <property type="entry name" value="Cyt_P450_CS"/>
</dbReference>
<dbReference type="GeneID" id="103712265"/>
<evidence type="ECO:0000256" key="6">
    <source>
        <dbReference type="ARBA" id="ARBA00022989"/>
    </source>
</evidence>
<dbReference type="PRINTS" id="PR00385">
    <property type="entry name" value="P450"/>
</dbReference>
<keyword evidence="9 12" id="KW-0503">Monooxygenase</keyword>
<keyword evidence="14" id="KW-1185">Reference proteome</keyword>
<evidence type="ECO:0000256" key="8">
    <source>
        <dbReference type="ARBA" id="ARBA00023004"/>
    </source>
</evidence>
<dbReference type="Proteomes" id="UP000228380">
    <property type="component" value="Chromosome 14"/>
</dbReference>
<evidence type="ECO:0000313" key="15">
    <source>
        <dbReference type="RefSeq" id="XP_008796964.2"/>
    </source>
</evidence>
<keyword evidence="7 12" id="KW-0560">Oxidoreductase</keyword>
<dbReference type="InterPro" id="IPR050665">
    <property type="entry name" value="Cytochrome_P450_Monooxygen"/>
</dbReference>
<evidence type="ECO:0000256" key="5">
    <source>
        <dbReference type="ARBA" id="ARBA00022723"/>
    </source>
</evidence>